<organism evidence="1 2">
    <name type="scientific">Flavobacterium frigidarium</name>
    <dbReference type="NCBI Taxonomy" id="99286"/>
    <lineage>
        <taxon>Bacteria</taxon>
        <taxon>Pseudomonadati</taxon>
        <taxon>Bacteroidota</taxon>
        <taxon>Flavobacteriia</taxon>
        <taxon>Flavobacteriales</taxon>
        <taxon>Flavobacteriaceae</taxon>
        <taxon>Flavobacterium</taxon>
    </lineage>
</organism>
<proteinExistence type="predicted"/>
<gene>
    <name evidence="1" type="ORF">QO192_15880</name>
</gene>
<dbReference type="RefSeq" id="WP_371572138.1">
    <property type="nucleotide sequence ID" value="NZ_JASMRN010000030.1"/>
</dbReference>
<keyword evidence="2" id="KW-1185">Reference proteome</keyword>
<name>A0ABV4KJV9_9FLAO</name>
<dbReference type="EMBL" id="JASMRN010000030">
    <property type="protein sequence ID" value="MEZ7516753.1"/>
    <property type="molecule type" value="Genomic_DNA"/>
</dbReference>
<dbReference type="SUPFAM" id="SSF56954">
    <property type="entry name" value="Outer membrane efflux proteins (OEP)"/>
    <property type="match status" value="1"/>
</dbReference>
<protein>
    <submittedName>
        <fullName evidence="1">TolC family protein</fullName>
    </submittedName>
</protein>
<sequence length="137" mass="14952">MVKYKLAATFLWLVTGFLVPVYAQQSSESLNDLWRNVAEDYSGIKAKQTAADAAAFNERALKSNRLPQIKVQAQSSYGTYDGIGGAFFPQAGFFNVSGDASLYGANLSSNSFGIKTKSCGEILKSRYLCFQIIPNAR</sequence>
<evidence type="ECO:0000313" key="1">
    <source>
        <dbReference type="EMBL" id="MEZ7516753.1"/>
    </source>
</evidence>
<dbReference type="Proteomes" id="UP001568894">
    <property type="component" value="Unassembled WGS sequence"/>
</dbReference>
<evidence type="ECO:0000313" key="2">
    <source>
        <dbReference type="Proteomes" id="UP001568894"/>
    </source>
</evidence>
<comment type="caution">
    <text evidence="1">The sequence shown here is derived from an EMBL/GenBank/DDBJ whole genome shotgun (WGS) entry which is preliminary data.</text>
</comment>
<feature type="non-terminal residue" evidence="1">
    <location>
        <position position="137"/>
    </location>
</feature>
<reference evidence="1 2" key="1">
    <citation type="submission" date="2023-05" db="EMBL/GenBank/DDBJ databases">
        <title>Adaptations of aquatic viruses from atmosphere-close ecosystems of the Central Arctic Ocean.</title>
        <authorList>
            <person name="Rahlff J."/>
            <person name="Holmfeldt K."/>
        </authorList>
    </citation>
    <scope>NUCLEOTIDE SEQUENCE [LARGE SCALE GENOMIC DNA]</scope>
    <source>
        <strain evidence="1 2">Arc14</strain>
    </source>
</reference>
<accession>A0ABV4KJV9</accession>